<dbReference type="Pfam" id="PF08573">
    <property type="entry name" value="SAE2"/>
    <property type="match status" value="1"/>
</dbReference>
<keyword evidence="3" id="KW-0539">Nucleus</keyword>
<evidence type="ECO:0000313" key="7">
    <source>
        <dbReference type="Proteomes" id="UP000027002"/>
    </source>
</evidence>
<dbReference type="AlphaFoldDB" id="A0A8E5HIP1"/>
<keyword evidence="7" id="KW-1185">Reference proteome</keyword>
<feature type="region of interest" description="Disordered" evidence="4">
    <location>
        <begin position="81"/>
        <end position="129"/>
    </location>
</feature>
<feature type="region of interest" description="Disordered" evidence="4">
    <location>
        <begin position="478"/>
        <end position="554"/>
    </location>
</feature>
<evidence type="ECO:0000256" key="2">
    <source>
        <dbReference type="ARBA" id="ARBA00022763"/>
    </source>
</evidence>
<evidence type="ECO:0000256" key="1">
    <source>
        <dbReference type="ARBA" id="ARBA00004123"/>
    </source>
</evidence>
<dbReference type="OrthoDB" id="5801062at2759"/>
<comment type="subcellular location">
    <subcellularLocation>
        <location evidence="1">Nucleus</location>
    </subcellularLocation>
</comment>
<accession>A0A8E5HIP1</accession>
<feature type="region of interest" description="Disordered" evidence="4">
    <location>
        <begin position="226"/>
        <end position="316"/>
    </location>
</feature>
<keyword evidence="2" id="KW-0227">DNA damage</keyword>
<gene>
    <name evidence="6" type="ORF">UV8b_00407</name>
</gene>
<evidence type="ECO:0000259" key="5">
    <source>
        <dbReference type="Pfam" id="PF08573"/>
    </source>
</evidence>
<dbReference type="GeneID" id="66061185"/>
<dbReference type="InterPro" id="IPR013882">
    <property type="entry name" value="Ctp1_C"/>
</dbReference>
<feature type="domain" description="DNA endonuclease activator Ctp1 C-terminal" evidence="5">
    <location>
        <begin position="578"/>
        <end position="691"/>
    </location>
</feature>
<dbReference type="KEGG" id="uvi:66061185"/>
<protein>
    <recommendedName>
        <fullName evidence="5">DNA endonuclease activator Ctp1 C-terminal domain-containing protein</fullName>
    </recommendedName>
</protein>
<proteinExistence type="predicted"/>
<sequence length="726" mass="80567">MATTWFERGRPALFEALSKVCDQIGRDFLDGDVQDPKSSTVPAEDNGVEENVQRASTLSDLVATLKAENAALRNALAHVQAARQPPNEMGQLSGTKPPDDSSSETRPLWSNFPTSSATSEAPEGNEGRKDCDKCAKILRRYRALSSNFKTAKEALLRRKDERNKWIRHAELLGKKIRAAEEQHSIQIVDQKARQVEIPSSTAMEADDAGLEPGDPELSFVLEDKVSDDEPQLPQRPPARNVTPVVGPIIGPGASSQTTQGQASDDMSPPDASAPSIIEDDHSTVKQEPSSDAPEIVSERKVRKRKRADEVMGESTLPIIKSESNNLRSPSTTANPAKFHTQESIDLGDIGQKIQTPRKRQLLEQRVPYTELAQQSKISVLTPAHSQTHQHAQSAQVSRQTSALMPLDANARPTRPSSKNLFLKHRRGQLADQIASLAEDGADYGTCPAGFRFNNAGTKSAKTRLDSLLNLSFVDASGIGKSPERIAPSTPSRQTNPGIPGRRRLPFESDGQQSTKSAAAQRLQISRRNLEIKPLADRPPPTHRVDGQTRRSLRSTSMSELGLDDFKINPIANQGHDFAFSEVVRDKGERTCLPGCVDMHCCGKHFRDLAISQKAIPPLTPQQRQEEQILLERYLGYHAYRLATMSTEERDEVWIQAKTEELANKYGKHRQRYSRMQSPPGFWNADFPDTQQLKADREEAAKRTRQAVAERYREAMKVGGRWKFADE</sequence>
<name>A0A8E5HIP1_USTVR</name>
<feature type="region of interest" description="Disordered" evidence="4">
    <location>
        <begin position="31"/>
        <end position="51"/>
    </location>
</feature>
<organism evidence="6 7">
    <name type="scientific">Ustilaginoidea virens</name>
    <name type="common">Rice false smut fungus</name>
    <name type="synonym">Villosiclava virens</name>
    <dbReference type="NCBI Taxonomy" id="1159556"/>
    <lineage>
        <taxon>Eukaryota</taxon>
        <taxon>Fungi</taxon>
        <taxon>Dikarya</taxon>
        <taxon>Ascomycota</taxon>
        <taxon>Pezizomycotina</taxon>
        <taxon>Sordariomycetes</taxon>
        <taxon>Hypocreomycetidae</taxon>
        <taxon>Hypocreales</taxon>
        <taxon>Clavicipitaceae</taxon>
        <taxon>Ustilaginoidea</taxon>
    </lineage>
</organism>
<dbReference type="Proteomes" id="UP000027002">
    <property type="component" value="Chromosome 1"/>
</dbReference>
<evidence type="ECO:0000313" key="6">
    <source>
        <dbReference type="EMBL" id="QUC16166.1"/>
    </source>
</evidence>
<dbReference type="RefSeq" id="XP_042993839.1">
    <property type="nucleotide sequence ID" value="XM_043137905.1"/>
</dbReference>
<dbReference type="GO" id="GO:0005634">
    <property type="term" value="C:nucleus"/>
    <property type="evidence" value="ECO:0007669"/>
    <property type="project" value="UniProtKB-SubCell"/>
</dbReference>
<reference evidence="6" key="1">
    <citation type="submission" date="2020-03" db="EMBL/GenBank/DDBJ databases">
        <title>A mixture of massive structural variations and highly conserved coding sequences in Ustilaginoidea virens genome.</title>
        <authorList>
            <person name="Zhang K."/>
            <person name="Zhao Z."/>
            <person name="Zhang Z."/>
            <person name="Li Y."/>
            <person name="Hsiang T."/>
            <person name="Sun W."/>
        </authorList>
    </citation>
    <scope>NUCLEOTIDE SEQUENCE</scope>
    <source>
        <strain evidence="6">UV-8b</strain>
    </source>
</reference>
<evidence type="ECO:0000256" key="3">
    <source>
        <dbReference type="ARBA" id="ARBA00023242"/>
    </source>
</evidence>
<dbReference type="GO" id="GO:0006281">
    <property type="term" value="P:DNA repair"/>
    <property type="evidence" value="ECO:0007669"/>
    <property type="project" value="InterPro"/>
</dbReference>
<feature type="compositionally biased region" description="Polar residues" evidence="4">
    <location>
        <begin position="509"/>
        <end position="526"/>
    </location>
</feature>
<evidence type="ECO:0000256" key="4">
    <source>
        <dbReference type="SAM" id="MobiDB-lite"/>
    </source>
</evidence>
<feature type="compositionally biased region" description="Polar residues" evidence="4">
    <location>
        <begin position="253"/>
        <end position="264"/>
    </location>
</feature>
<dbReference type="EMBL" id="CP072753">
    <property type="protein sequence ID" value="QUC16166.1"/>
    <property type="molecule type" value="Genomic_DNA"/>
</dbReference>